<gene>
    <name evidence="1" type="primary">ugpB</name>
    <name evidence="1" type="ORF">Asi02nite_56230</name>
</gene>
<dbReference type="PANTHER" id="PTHR43649">
    <property type="entry name" value="ARABINOSE-BINDING PROTEIN-RELATED"/>
    <property type="match status" value="1"/>
</dbReference>
<name>A0ABQ4CXU6_9ACTN</name>
<dbReference type="PROSITE" id="PS51257">
    <property type="entry name" value="PROKAR_LIPOPROTEIN"/>
    <property type="match status" value="1"/>
</dbReference>
<sequence>MNSEERPKDNLISRRRVLGLGVGLGTAAALTLAGCGGDDDTPAASGDGGKTYTGPKVDLNLWNGFTGGDGDIFKKLVDQFNTEHQNIKVGVATYRWEDYYAKLPGAVSSGNGPDIAVMHMDQLATFAARQIIQPLDDVASALELTEADFAATVWNGGIYKDKRYGIPLDMHPLGFYYRTDLMEQAGLDPAKPPTNRQEFEAALTALKAKNIQGFWMSPFQFTGGMAGYSLVHQFGGSLFNRDTTQAVYNSPEAVEAVTWCVDLVKNGHSPANVGQDADYVAFKAGKSAFNWNGIWQINDLKKSPDVKWGVAPLPQIGSKQAAWANSHNFTIVQQKRGADANKTAAAKVFINWLSEHSLDWAAGGQVPARKEVRDSSGFQQLTEVGKLAPELDYAAFPPALPGVGDVITTFYTAFNEAVLGKKDPKKAMDDGVAKANQLLADNAKKYGA</sequence>
<keyword evidence="2" id="KW-1185">Reference proteome</keyword>
<dbReference type="InterPro" id="IPR050490">
    <property type="entry name" value="Bact_solute-bd_prot1"/>
</dbReference>
<protein>
    <submittedName>
        <fullName evidence="1">ABC transporter substrate-binding protein</fullName>
    </submittedName>
</protein>
<evidence type="ECO:0000313" key="1">
    <source>
        <dbReference type="EMBL" id="GIF76105.1"/>
    </source>
</evidence>
<dbReference type="InterPro" id="IPR006311">
    <property type="entry name" value="TAT_signal"/>
</dbReference>
<dbReference type="Pfam" id="PF13416">
    <property type="entry name" value="SBP_bac_8"/>
    <property type="match status" value="1"/>
</dbReference>
<dbReference type="CDD" id="cd14748">
    <property type="entry name" value="PBP2_UgpB"/>
    <property type="match status" value="1"/>
</dbReference>
<evidence type="ECO:0000313" key="2">
    <source>
        <dbReference type="Proteomes" id="UP000604117"/>
    </source>
</evidence>
<organism evidence="1 2">
    <name type="scientific">Asanoa siamensis</name>
    <dbReference type="NCBI Taxonomy" id="926357"/>
    <lineage>
        <taxon>Bacteria</taxon>
        <taxon>Bacillati</taxon>
        <taxon>Actinomycetota</taxon>
        <taxon>Actinomycetes</taxon>
        <taxon>Micromonosporales</taxon>
        <taxon>Micromonosporaceae</taxon>
        <taxon>Asanoa</taxon>
    </lineage>
</organism>
<dbReference type="PANTHER" id="PTHR43649:SF12">
    <property type="entry name" value="DIACETYLCHITOBIOSE BINDING PROTEIN DASA"/>
    <property type="match status" value="1"/>
</dbReference>
<accession>A0ABQ4CXU6</accession>
<dbReference type="Gene3D" id="3.40.190.10">
    <property type="entry name" value="Periplasmic binding protein-like II"/>
    <property type="match status" value="1"/>
</dbReference>
<proteinExistence type="predicted"/>
<reference evidence="1 2" key="1">
    <citation type="submission" date="2021-01" db="EMBL/GenBank/DDBJ databases">
        <title>Whole genome shotgun sequence of Asanoa siamensis NBRC 107932.</title>
        <authorList>
            <person name="Komaki H."/>
            <person name="Tamura T."/>
        </authorList>
    </citation>
    <scope>NUCLEOTIDE SEQUENCE [LARGE SCALE GENOMIC DNA]</scope>
    <source>
        <strain evidence="1 2">NBRC 107932</strain>
    </source>
</reference>
<comment type="caution">
    <text evidence="1">The sequence shown here is derived from an EMBL/GenBank/DDBJ whole genome shotgun (WGS) entry which is preliminary data.</text>
</comment>
<dbReference type="Proteomes" id="UP000604117">
    <property type="component" value="Unassembled WGS sequence"/>
</dbReference>
<dbReference type="EMBL" id="BONE01000053">
    <property type="protein sequence ID" value="GIF76105.1"/>
    <property type="molecule type" value="Genomic_DNA"/>
</dbReference>
<dbReference type="PROSITE" id="PS51318">
    <property type="entry name" value="TAT"/>
    <property type="match status" value="1"/>
</dbReference>
<dbReference type="InterPro" id="IPR006059">
    <property type="entry name" value="SBP"/>
</dbReference>
<dbReference type="SUPFAM" id="SSF53850">
    <property type="entry name" value="Periplasmic binding protein-like II"/>
    <property type="match status" value="1"/>
</dbReference>
<dbReference type="RefSeq" id="WP_203716931.1">
    <property type="nucleotide sequence ID" value="NZ_BONE01000053.1"/>
</dbReference>